<accession>A0A7L5BTZ1</accession>
<evidence type="ECO:0000256" key="1">
    <source>
        <dbReference type="ARBA" id="ARBA00023239"/>
    </source>
</evidence>
<protein>
    <submittedName>
        <fullName evidence="3">Mandelate racemase/muconate lactonizing enzyme family protein</fullName>
    </submittedName>
</protein>
<dbReference type="Gene3D" id="3.30.390.10">
    <property type="entry name" value="Enolase-like, N-terminal domain"/>
    <property type="match status" value="1"/>
</dbReference>
<dbReference type="Pfam" id="PF02746">
    <property type="entry name" value="MR_MLE_N"/>
    <property type="match status" value="1"/>
</dbReference>
<dbReference type="InterPro" id="IPR029017">
    <property type="entry name" value="Enolase-like_N"/>
</dbReference>
<dbReference type="SUPFAM" id="SSF54826">
    <property type="entry name" value="Enolase N-terminal domain-like"/>
    <property type="match status" value="1"/>
</dbReference>
<dbReference type="InterPro" id="IPR036849">
    <property type="entry name" value="Enolase-like_C_sf"/>
</dbReference>
<dbReference type="PROSITE" id="PS00908">
    <property type="entry name" value="MR_MLE_1"/>
    <property type="match status" value="1"/>
</dbReference>
<dbReference type="EMBL" id="CP049056">
    <property type="protein sequence ID" value="QIE54068.1"/>
    <property type="molecule type" value="Genomic_DNA"/>
</dbReference>
<dbReference type="Proteomes" id="UP000503336">
    <property type="component" value="Chromosome"/>
</dbReference>
<dbReference type="SUPFAM" id="SSF51604">
    <property type="entry name" value="Enolase C-terminal domain-like"/>
    <property type="match status" value="1"/>
</dbReference>
<evidence type="ECO:0000313" key="4">
    <source>
        <dbReference type="Proteomes" id="UP000503336"/>
    </source>
</evidence>
<dbReference type="GO" id="GO:0009063">
    <property type="term" value="P:amino acid catabolic process"/>
    <property type="evidence" value="ECO:0007669"/>
    <property type="project" value="InterPro"/>
</dbReference>
<reference evidence="3 4" key="1">
    <citation type="submission" date="2020-02" db="EMBL/GenBank/DDBJ databases">
        <title>complete genome sequence of Rhodobacteraceae bacterium.</title>
        <authorList>
            <person name="Park J."/>
            <person name="Kim Y.-S."/>
            <person name="Kim K.-H."/>
        </authorList>
    </citation>
    <scope>NUCLEOTIDE SEQUENCE [LARGE SCALE GENOMIC DNA]</scope>
    <source>
        <strain evidence="3 4">RR4-56</strain>
    </source>
</reference>
<dbReference type="SFLD" id="SFLDS00001">
    <property type="entry name" value="Enolase"/>
    <property type="match status" value="1"/>
</dbReference>
<dbReference type="SFLD" id="SFLDG00179">
    <property type="entry name" value="mandelate_racemase"/>
    <property type="match status" value="1"/>
</dbReference>
<dbReference type="CDD" id="cd03316">
    <property type="entry name" value="MR_like"/>
    <property type="match status" value="1"/>
</dbReference>
<dbReference type="InterPro" id="IPR013341">
    <property type="entry name" value="Mandelate_racemase_N_dom"/>
</dbReference>
<dbReference type="RefSeq" id="WP_165093725.1">
    <property type="nucleotide sequence ID" value="NZ_CP049056.1"/>
</dbReference>
<dbReference type="PANTHER" id="PTHR48080:SF2">
    <property type="entry name" value="D-GALACTONATE DEHYDRATASE"/>
    <property type="match status" value="1"/>
</dbReference>
<dbReference type="AlphaFoldDB" id="A0A7L5BTZ1"/>
<dbReference type="SMART" id="SM00922">
    <property type="entry name" value="MR_MLE"/>
    <property type="match status" value="1"/>
</dbReference>
<dbReference type="GO" id="GO:0016829">
    <property type="term" value="F:lyase activity"/>
    <property type="evidence" value="ECO:0007669"/>
    <property type="project" value="UniProtKB-KW"/>
</dbReference>
<dbReference type="Pfam" id="PF13378">
    <property type="entry name" value="MR_MLE_C"/>
    <property type="match status" value="1"/>
</dbReference>
<dbReference type="GO" id="GO:0000287">
    <property type="term" value="F:magnesium ion binding"/>
    <property type="evidence" value="ECO:0007669"/>
    <property type="project" value="UniProtKB-ARBA"/>
</dbReference>
<keyword evidence="4" id="KW-1185">Reference proteome</keyword>
<dbReference type="PANTHER" id="PTHR48080">
    <property type="entry name" value="D-GALACTONATE DEHYDRATASE-RELATED"/>
    <property type="match status" value="1"/>
</dbReference>
<sequence length="378" mass="41440">MKIIKVRAHALEAPIDRPFAFSQSWVDRRVGLVLEVETDSGITGWGDAYGPPLAIAAIIETLYAPRLIGRDPLAGEAIWEEIYNGWRDHGQRGLAIQALSAIDIALWDIRGKTYGQPVHRLMGGPVRSSVRAYATGLYRRTNDRAENHVMLKAEAEGYLAAGFTAMKTKVGFGFADDIALVEMLRGAIGGAELFVDANHGCDLVQAKRLARAMEPLDIGWFEEPVEPEDLEGYAEIRRFTSIPIAGGECSFTRHDFRRILDARAMDIIQPDTASCGGLTEAKRIADLAWTHGARHQPHVWGTGIGLAAAMQLLAVLPTSAPGLGAHQPLLEYDSTPHPFRQDLLVEPVRVKDGVAHVPDGPGLGVEVRRDVLERWRVN</sequence>
<dbReference type="InterPro" id="IPR013342">
    <property type="entry name" value="Mandelate_racemase_C"/>
</dbReference>
<dbReference type="InterPro" id="IPR018110">
    <property type="entry name" value="Mandel_Rmase/mucon_lact_enz_CS"/>
</dbReference>
<name>A0A7L5BTZ1_9RHOB</name>
<keyword evidence="1" id="KW-0456">Lyase</keyword>
<dbReference type="KEGG" id="hdh:G5B40_00590"/>
<dbReference type="InterPro" id="IPR029065">
    <property type="entry name" value="Enolase_C-like"/>
</dbReference>
<organism evidence="3 4">
    <name type="scientific">Pikeienuella piscinae</name>
    <dbReference type="NCBI Taxonomy" id="2748098"/>
    <lineage>
        <taxon>Bacteria</taxon>
        <taxon>Pseudomonadati</taxon>
        <taxon>Pseudomonadota</taxon>
        <taxon>Alphaproteobacteria</taxon>
        <taxon>Rhodobacterales</taxon>
        <taxon>Paracoccaceae</taxon>
        <taxon>Pikeienuella</taxon>
    </lineage>
</organism>
<dbReference type="InterPro" id="IPR034593">
    <property type="entry name" value="DgoD-like"/>
</dbReference>
<feature type="domain" description="Mandelate racemase/muconate lactonizing enzyme C-terminal" evidence="2">
    <location>
        <begin position="148"/>
        <end position="243"/>
    </location>
</feature>
<evidence type="ECO:0000313" key="3">
    <source>
        <dbReference type="EMBL" id="QIE54068.1"/>
    </source>
</evidence>
<evidence type="ECO:0000259" key="2">
    <source>
        <dbReference type="SMART" id="SM00922"/>
    </source>
</evidence>
<proteinExistence type="predicted"/>
<dbReference type="Gene3D" id="3.20.20.120">
    <property type="entry name" value="Enolase-like C-terminal domain"/>
    <property type="match status" value="1"/>
</dbReference>
<gene>
    <name evidence="3" type="ORF">G5B40_00590</name>
</gene>